<dbReference type="PANTHER" id="PTHR43193:SF2">
    <property type="entry name" value="POLYFERREDOXIN PROTEIN FWDF"/>
    <property type="match status" value="1"/>
</dbReference>
<dbReference type="SUPFAM" id="SSF54862">
    <property type="entry name" value="4Fe-4S ferredoxins"/>
    <property type="match status" value="1"/>
</dbReference>
<evidence type="ECO:0000256" key="2">
    <source>
        <dbReference type="ARBA" id="ARBA00023004"/>
    </source>
</evidence>
<protein>
    <submittedName>
        <fullName evidence="6">Coenzyme F420 hydrogenase/dehydrogenase, beta subunit C-terminal domain</fullName>
    </submittedName>
    <submittedName>
        <fullName evidence="5">F420H2-dehydrogenase</fullName>
    </submittedName>
</protein>
<reference evidence="6" key="2">
    <citation type="submission" date="2022-08" db="EMBL/GenBank/DDBJ databases">
        <title>Genome Sequencing of Bacteroides fragilis Group Isolates with Nanopore Technology.</title>
        <authorList>
            <person name="Tisza M.J."/>
            <person name="Smith D."/>
            <person name="Dekker J.P."/>
        </authorList>
    </citation>
    <scope>NUCLEOTIDE SEQUENCE</scope>
    <source>
        <strain evidence="6">BFG-527</strain>
    </source>
</reference>
<keyword evidence="1" id="KW-0479">Metal-binding</keyword>
<dbReference type="Gene3D" id="3.30.70.20">
    <property type="match status" value="1"/>
</dbReference>
<dbReference type="Pfam" id="PF04432">
    <property type="entry name" value="FrhB_FdhB_C"/>
    <property type="match status" value="1"/>
</dbReference>
<evidence type="ECO:0000313" key="6">
    <source>
        <dbReference type="EMBL" id="UVQ73883.1"/>
    </source>
</evidence>
<evidence type="ECO:0000259" key="4">
    <source>
        <dbReference type="PROSITE" id="PS51379"/>
    </source>
</evidence>
<dbReference type="AlphaFoldDB" id="A0A174HA91"/>
<dbReference type="PROSITE" id="PS00198">
    <property type="entry name" value="4FE4S_FER_1"/>
    <property type="match status" value="1"/>
</dbReference>
<dbReference type="InterPro" id="IPR017900">
    <property type="entry name" value="4Fe4S_Fe_S_CS"/>
</dbReference>
<feature type="domain" description="4Fe-4S ferredoxin-type" evidence="4">
    <location>
        <begin position="3"/>
        <end position="33"/>
    </location>
</feature>
<name>A0A174HA91_9BACE</name>
<accession>A0A3E5GA08</accession>
<gene>
    <name evidence="5" type="ORF">ERS852461_00929</name>
    <name evidence="6" type="ORF">NXY30_23255</name>
</gene>
<organism evidence="5 7">
    <name type="scientific">Bacteroides faecis</name>
    <dbReference type="NCBI Taxonomy" id="674529"/>
    <lineage>
        <taxon>Bacteria</taxon>
        <taxon>Pseudomonadati</taxon>
        <taxon>Bacteroidota</taxon>
        <taxon>Bacteroidia</taxon>
        <taxon>Bacteroidales</taxon>
        <taxon>Bacteroidaceae</taxon>
        <taxon>Bacteroides</taxon>
    </lineage>
</organism>
<dbReference type="InterPro" id="IPR017896">
    <property type="entry name" value="4Fe4S_Fe-S-bd"/>
</dbReference>
<keyword evidence="2" id="KW-0408">Iron</keyword>
<dbReference type="GeneID" id="69591057"/>
<evidence type="ECO:0000256" key="1">
    <source>
        <dbReference type="ARBA" id="ARBA00022723"/>
    </source>
</evidence>
<dbReference type="RefSeq" id="WP_055268946.1">
    <property type="nucleotide sequence ID" value="NZ_CABMFH010000014.1"/>
</dbReference>
<dbReference type="GO" id="GO:0046872">
    <property type="term" value="F:metal ion binding"/>
    <property type="evidence" value="ECO:0007669"/>
    <property type="project" value="UniProtKB-KW"/>
</dbReference>
<keyword evidence="3" id="KW-0411">Iron-sulfur</keyword>
<dbReference type="InterPro" id="IPR007525">
    <property type="entry name" value="FrhB_FdhB_C"/>
</dbReference>
<dbReference type="GO" id="GO:0051536">
    <property type="term" value="F:iron-sulfur cluster binding"/>
    <property type="evidence" value="ECO:0007669"/>
    <property type="project" value="UniProtKB-KW"/>
</dbReference>
<dbReference type="PROSITE" id="PS51379">
    <property type="entry name" value="4FE4S_FER_2"/>
    <property type="match status" value="2"/>
</dbReference>
<feature type="domain" description="4Fe-4S ferredoxin-type" evidence="4">
    <location>
        <begin position="38"/>
        <end position="68"/>
    </location>
</feature>
<dbReference type="EMBL" id="CZAE01000003">
    <property type="protein sequence ID" value="CUO71834.1"/>
    <property type="molecule type" value="Genomic_DNA"/>
</dbReference>
<dbReference type="Pfam" id="PF12838">
    <property type="entry name" value="Fer4_7"/>
    <property type="match status" value="1"/>
</dbReference>
<sequence length="401" mass="46725">MKTYFQTNNLAECCGCSACATVCPKNCIEFKINAEGFKYPVKDMDKCIDCGLCEKVCSFSDEYTCNNTQHPKAYAAYDSQNRVGSSSGGLFYTLAKHIIEDKHGWVYGASFEDKLQLKHIGVNTIKDLQKLRGSKYLQSDIGDTFRRIKQHISNGEYVLFVGTPCLVAGLKAYLKYKQSEYLLCADLICHGVPSQYVFDEHVKYLENKHQATLTSYQFRNNARWGVCEIVDFANPKIHKVLPSYDLSLYLYSFMRSYTYRESCYHCKFTKLQRQGDLTLADWWGVRLFFPLMDYRKGVSLLLVNNATGAKAWEQIKDRCVFEESNIDDASKYNWNLNHVSKRPVERDTIYQRIREEGYEKTMKDINPNSHSTLRTWIIRIRELEIVDDIIYYMRRLMVKMK</sequence>
<accession>A0A174HA91</accession>
<dbReference type="InterPro" id="IPR052977">
    <property type="entry name" value="Polyferredoxin-like_ET"/>
</dbReference>
<evidence type="ECO:0000256" key="3">
    <source>
        <dbReference type="ARBA" id="ARBA00023014"/>
    </source>
</evidence>
<proteinExistence type="predicted"/>
<reference evidence="5 7" key="1">
    <citation type="submission" date="2015-09" db="EMBL/GenBank/DDBJ databases">
        <authorList>
            <consortium name="Pathogen Informatics"/>
        </authorList>
    </citation>
    <scope>NUCLEOTIDE SEQUENCE [LARGE SCALE GENOMIC DNA]</scope>
    <source>
        <strain evidence="5 7">2789STDY5834846</strain>
    </source>
</reference>
<evidence type="ECO:0000313" key="5">
    <source>
        <dbReference type="EMBL" id="CUO71834.1"/>
    </source>
</evidence>
<dbReference type="EMBL" id="CP103141">
    <property type="protein sequence ID" value="UVQ73883.1"/>
    <property type="molecule type" value="Genomic_DNA"/>
</dbReference>
<keyword evidence="8" id="KW-1185">Reference proteome</keyword>
<dbReference type="PANTHER" id="PTHR43193">
    <property type="match status" value="1"/>
</dbReference>
<evidence type="ECO:0000313" key="7">
    <source>
        <dbReference type="Proteomes" id="UP000095606"/>
    </source>
</evidence>
<dbReference type="Proteomes" id="UP000095606">
    <property type="component" value="Unassembled WGS sequence"/>
</dbReference>
<dbReference type="Proteomes" id="UP001060104">
    <property type="component" value="Chromosome"/>
</dbReference>
<evidence type="ECO:0000313" key="8">
    <source>
        <dbReference type="Proteomes" id="UP001060104"/>
    </source>
</evidence>